<keyword evidence="2" id="KW-1185">Reference proteome</keyword>
<evidence type="ECO:0000313" key="1">
    <source>
        <dbReference type="EMBL" id="GAA0597705.1"/>
    </source>
</evidence>
<organism evidence="1 2">
    <name type="scientific">Craurococcus roseus</name>
    <dbReference type="NCBI Taxonomy" id="77585"/>
    <lineage>
        <taxon>Bacteria</taxon>
        <taxon>Pseudomonadati</taxon>
        <taxon>Pseudomonadota</taxon>
        <taxon>Alphaproteobacteria</taxon>
        <taxon>Acetobacterales</taxon>
        <taxon>Acetobacteraceae</taxon>
        <taxon>Craurococcus</taxon>
    </lineage>
</organism>
<comment type="caution">
    <text evidence="1">The sequence shown here is derived from an EMBL/GenBank/DDBJ whole genome shotgun (WGS) entry which is preliminary data.</text>
</comment>
<evidence type="ECO:0000313" key="2">
    <source>
        <dbReference type="Proteomes" id="UP001501588"/>
    </source>
</evidence>
<dbReference type="EMBL" id="BAAAFZ010000064">
    <property type="protein sequence ID" value="GAA0597705.1"/>
    <property type="molecule type" value="Genomic_DNA"/>
</dbReference>
<accession>A0ABN1FTT2</accession>
<proteinExistence type="predicted"/>
<protein>
    <submittedName>
        <fullName evidence="1">Uncharacterized protein</fullName>
    </submittedName>
</protein>
<dbReference type="Proteomes" id="UP001501588">
    <property type="component" value="Unassembled WGS sequence"/>
</dbReference>
<gene>
    <name evidence="1" type="ORF">GCM10009416_39950</name>
</gene>
<sequence length="88" mass="9619">MLVGDERAPVRFLEITQQETGQVDEHRPHAAELASSTECPQRANPAAWAKACPGDAGNRVQVRNTLRTSRRRLSATSDAPEVVGRGRL</sequence>
<name>A0ABN1FTT2_9PROT</name>
<reference evidence="1 2" key="1">
    <citation type="journal article" date="2019" name="Int. J. Syst. Evol. Microbiol.">
        <title>The Global Catalogue of Microorganisms (GCM) 10K type strain sequencing project: providing services to taxonomists for standard genome sequencing and annotation.</title>
        <authorList>
            <consortium name="The Broad Institute Genomics Platform"/>
            <consortium name="The Broad Institute Genome Sequencing Center for Infectious Disease"/>
            <person name="Wu L."/>
            <person name="Ma J."/>
        </authorList>
    </citation>
    <scope>NUCLEOTIDE SEQUENCE [LARGE SCALE GENOMIC DNA]</scope>
    <source>
        <strain evidence="1 2">JCM 9933</strain>
    </source>
</reference>